<dbReference type="Gene3D" id="2.40.50.140">
    <property type="entry name" value="Nucleic acid-binding proteins"/>
    <property type="match status" value="1"/>
</dbReference>
<comment type="similarity">
    <text evidence="1 7">Belongs to the RecO family.</text>
</comment>
<dbReference type="InterPro" id="IPR012340">
    <property type="entry name" value="NA-bd_OB-fold"/>
</dbReference>
<dbReference type="HAMAP" id="MF_00201">
    <property type="entry name" value="RecO"/>
    <property type="match status" value="1"/>
</dbReference>
<dbReference type="PANTHER" id="PTHR33991:SF1">
    <property type="entry name" value="DNA REPAIR PROTEIN RECO"/>
    <property type="match status" value="1"/>
</dbReference>
<dbReference type="GO" id="GO:0006302">
    <property type="term" value="P:double-strand break repair"/>
    <property type="evidence" value="ECO:0007669"/>
    <property type="project" value="TreeGrafter"/>
</dbReference>
<evidence type="ECO:0000256" key="6">
    <source>
        <dbReference type="ARBA" id="ARBA00033409"/>
    </source>
</evidence>
<dbReference type="InterPro" id="IPR037278">
    <property type="entry name" value="ARFGAP/RecO"/>
</dbReference>
<organism evidence="9 10">
    <name type="scientific">Candidatus Woesebacteria bacterium RIFCSPHIGHO2_01_FULL_38_26b</name>
    <dbReference type="NCBI Taxonomy" id="1802491"/>
    <lineage>
        <taxon>Bacteria</taxon>
        <taxon>Candidatus Woeseibacteriota</taxon>
    </lineage>
</organism>
<evidence type="ECO:0000256" key="4">
    <source>
        <dbReference type="ARBA" id="ARBA00023172"/>
    </source>
</evidence>
<keyword evidence="5 7" id="KW-0234">DNA repair</keyword>
<evidence type="ECO:0000313" key="9">
    <source>
        <dbReference type="EMBL" id="OGM20809.1"/>
    </source>
</evidence>
<reference evidence="9 10" key="1">
    <citation type="journal article" date="2016" name="Nat. Commun.">
        <title>Thousands of microbial genomes shed light on interconnected biogeochemical processes in an aquifer system.</title>
        <authorList>
            <person name="Anantharaman K."/>
            <person name="Brown C.T."/>
            <person name="Hug L.A."/>
            <person name="Sharon I."/>
            <person name="Castelle C.J."/>
            <person name="Probst A.J."/>
            <person name="Thomas B.C."/>
            <person name="Singh A."/>
            <person name="Wilkins M.J."/>
            <person name="Karaoz U."/>
            <person name="Brodie E.L."/>
            <person name="Williams K.H."/>
            <person name="Hubbard S.S."/>
            <person name="Banfield J.F."/>
        </authorList>
    </citation>
    <scope>NUCLEOTIDE SEQUENCE [LARGE SCALE GENOMIC DNA]</scope>
</reference>
<dbReference type="EMBL" id="MGGD01000026">
    <property type="protein sequence ID" value="OGM20809.1"/>
    <property type="molecule type" value="Genomic_DNA"/>
</dbReference>
<comment type="caution">
    <text evidence="9">The sequence shown here is derived from an EMBL/GenBank/DDBJ whole genome shotgun (WGS) entry which is preliminary data.</text>
</comment>
<dbReference type="Pfam" id="PF02565">
    <property type="entry name" value="RecO_C"/>
    <property type="match status" value="1"/>
</dbReference>
<gene>
    <name evidence="7" type="primary">recO</name>
    <name evidence="9" type="ORF">A2771_03840</name>
</gene>
<evidence type="ECO:0000259" key="8">
    <source>
        <dbReference type="Pfam" id="PF11967"/>
    </source>
</evidence>
<dbReference type="SUPFAM" id="SSF57863">
    <property type="entry name" value="ArfGap/RecO-like zinc finger"/>
    <property type="match status" value="1"/>
</dbReference>
<dbReference type="InterPro" id="IPR042242">
    <property type="entry name" value="RecO_C"/>
</dbReference>
<comment type="function">
    <text evidence="7">Involved in DNA repair and RecF pathway recombination.</text>
</comment>
<dbReference type="SUPFAM" id="SSF50249">
    <property type="entry name" value="Nucleic acid-binding proteins"/>
    <property type="match status" value="1"/>
</dbReference>
<protein>
    <recommendedName>
        <fullName evidence="2 7">DNA repair protein RecO</fullName>
    </recommendedName>
    <alternativeName>
        <fullName evidence="6 7">Recombination protein O</fullName>
    </alternativeName>
</protein>
<dbReference type="InterPro" id="IPR003717">
    <property type="entry name" value="RecO"/>
</dbReference>
<dbReference type="GO" id="GO:0006310">
    <property type="term" value="P:DNA recombination"/>
    <property type="evidence" value="ECO:0007669"/>
    <property type="project" value="UniProtKB-UniRule"/>
</dbReference>
<dbReference type="AlphaFoldDB" id="A0A1F7Y1K2"/>
<evidence type="ECO:0000256" key="1">
    <source>
        <dbReference type="ARBA" id="ARBA00007452"/>
    </source>
</evidence>
<keyword evidence="3 7" id="KW-0227">DNA damage</keyword>
<dbReference type="Pfam" id="PF11967">
    <property type="entry name" value="RecO_N"/>
    <property type="match status" value="1"/>
</dbReference>
<dbReference type="Gene3D" id="1.20.1440.120">
    <property type="entry name" value="Recombination protein O, C-terminal domain"/>
    <property type="match status" value="1"/>
</dbReference>
<evidence type="ECO:0000256" key="3">
    <source>
        <dbReference type="ARBA" id="ARBA00022763"/>
    </source>
</evidence>
<keyword evidence="4 7" id="KW-0233">DNA recombination</keyword>
<dbReference type="GO" id="GO:0043590">
    <property type="term" value="C:bacterial nucleoid"/>
    <property type="evidence" value="ECO:0007669"/>
    <property type="project" value="TreeGrafter"/>
</dbReference>
<evidence type="ECO:0000256" key="7">
    <source>
        <dbReference type="HAMAP-Rule" id="MF_00201"/>
    </source>
</evidence>
<evidence type="ECO:0000313" key="10">
    <source>
        <dbReference type="Proteomes" id="UP000176741"/>
    </source>
</evidence>
<accession>A0A1F7Y1K2</accession>
<name>A0A1F7Y1K2_9BACT</name>
<dbReference type="PANTHER" id="PTHR33991">
    <property type="entry name" value="DNA REPAIR PROTEIN RECO"/>
    <property type="match status" value="1"/>
</dbReference>
<sequence>MKPRSYSSEGIILSKRNYQEADKFIVVYSKDFGKQSFLAKGVRKTKSRKRGHLEVFNRIKFSVNRGKFFEVITEVETIDSFRSIRKNLRKVSVAYYFSEVIKKLTQEGEKNEELYNILYYYLKTIEKTSKNLRNLRYNFIYKVLVSLGFWPEGKKLVDPDTTLEDILERELTSVRVGKRILT</sequence>
<evidence type="ECO:0000256" key="2">
    <source>
        <dbReference type="ARBA" id="ARBA00021310"/>
    </source>
</evidence>
<feature type="domain" description="DNA replication/recombination mediator RecO N-terminal" evidence="8">
    <location>
        <begin position="5"/>
        <end position="81"/>
    </location>
</feature>
<dbReference type="InterPro" id="IPR022572">
    <property type="entry name" value="DNA_rep/recomb_RecO_N"/>
</dbReference>
<dbReference type="Proteomes" id="UP000176741">
    <property type="component" value="Unassembled WGS sequence"/>
</dbReference>
<evidence type="ECO:0000256" key="5">
    <source>
        <dbReference type="ARBA" id="ARBA00023204"/>
    </source>
</evidence>
<dbReference type="NCBIfam" id="TIGR00613">
    <property type="entry name" value="reco"/>
    <property type="match status" value="1"/>
</dbReference>
<proteinExistence type="inferred from homology"/>